<accession>A0A255YUT7</accession>
<dbReference type="HAMAP" id="MF_00189">
    <property type="entry name" value="YciB"/>
    <property type="match status" value="1"/>
</dbReference>
<organism evidence="6 7">
    <name type="scientific">Niveispirillum lacus</name>
    <dbReference type="NCBI Taxonomy" id="1981099"/>
    <lineage>
        <taxon>Bacteria</taxon>
        <taxon>Pseudomonadati</taxon>
        <taxon>Pseudomonadota</taxon>
        <taxon>Alphaproteobacteria</taxon>
        <taxon>Rhodospirillales</taxon>
        <taxon>Azospirillaceae</taxon>
        <taxon>Niveispirillum</taxon>
    </lineage>
</organism>
<reference evidence="6 7" key="1">
    <citation type="submission" date="2017-07" db="EMBL/GenBank/DDBJ databases">
        <title>Niveispirillum cyanobacteriorum sp. nov., isolated from cyanobacterial aggregates in a eutrophic lake.</title>
        <authorList>
            <person name="Cai H."/>
        </authorList>
    </citation>
    <scope>NUCLEOTIDE SEQUENCE [LARGE SCALE GENOMIC DNA]</scope>
    <source>
        <strain evidence="7">TH1-14</strain>
    </source>
</reference>
<comment type="caution">
    <text evidence="6">The sequence shown here is derived from an EMBL/GenBank/DDBJ whole genome shotgun (WGS) entry which is preliminary data.</text>
</comment>
<sequence>MNPMLKLALEAGPLALFFVINTRYGLMAGTGVFMVATTVALTVNWLLERRLPVMPLVGCFFVLVFGGLTLLLNDELFIKIKPTVVNLLLAACLFIGMACKRNLLKVVLGAALDLTDEGWRILTVRWAWFFVLLAVLNEIVWRNFGTEMWVNFKVFGIMPLSLIFSMAQIPVIMKHQRAEDGSDTAAS</sequence>
<dbReference type="NCBIfam" id="NF001323">
    <property type="entry name" value="PRK00259.1-1"/>
    <property type="match status" value="1"/>
</dbReference>
<feature type="transmembrane region" description="Helical" evidence="5">
    <location>
        <begin position="152"/>
        <end position="173"/>
    </location>
</feature>
<protein>
    <recommendedName>
        <fullName evidence="5">Inner membrane-spanning protein YciB</fullName>
    </recommendedName>
</protein>
<dbReference type="GO" id="GO:0005886">
    <property type="term" value="C:plasma membrane"/>
    <property type="evidence" value="ECO:0007669"/>
    <property type="project" value="UniProtKB-SubCell"/>
</dbReference>
<comment type="subcellular location">
    <subcellularLocation>
        <location evidence="5">Cell inner membrane</location>
        <topology evidence="5">Multi-pass membrane protein</topology>
    </subcellularLocation>
</comment>
<comment type="similarity">
    <text evidence="5">Belongs to the YciB family.</text>
</comment>
<keyword evidence="7" id="KW-1185">Reference proteome</keyword>
<feature type="transmembrane region" description="Helical" evidence="5">
    <location>
        <begin position="53"/>
        <end position="72"/>
    </location>
</feature>
<dbReference type="AlphaFoldDB" id="A0A255YUT7"/>
<dbReference type="Proteomes" id="UP000216998">
    <property type="component" value="Unassembled WGS sequence"/>
</dbReference>
<evidence type="ECO:0000256" key="3">
    <source>
        <dbReference type="ARBA" id="ARBA00022989"/>
    </source>
</evidence>
<proteinExistence type="inferred from homology"/>
<keyword evidence="4 5" id="KW-0472">Membrane</keyword>
<feature type="transmembrane region" description="Helical" evidence="5">
    <location>
        <begin position="84"/>
        <end position="103"/>
    </location>
</feature>
<comment type="function">
    <text evidence="5">Plays a role in cell envelope biogenesis, maintenance of cell envelope integrity and membrane homeostasis.</text>
</comment>
<keyword evidence="3 5" id="KW-1133">Transmembrane helix</keyword>
<dbReference type="NCBIfam" id="TIGR00997">
    <property type="entry name" value="ispZ"/>
    <property type="match status" value="1"/>
</dbReference>
<name>A0A255YUT7_9PROT</name>
<evidence type="ECO:0000256" key="4">
    <source>
        <dbReference type="ARBA" id="ARBA00023136"/>
    </source>
</evidence>
<keyword evidence="5" id="KW-0997">Cell inner membrane</keyword>
<dbReference type="InterPro" id="IPR006008">
    <property type="entry name" value="YciB"/>
</dbReference>
<evidence type="ECO:0000256" key="2">
    <source>
        <dbReference type="ARBA" id="ARBA00022692"/>
    </source>
</evidence>
<dbReference type="EMBL" id="NOXU01000031">
    <property type="protein sequence ID" value="OYQ32454.1"/>
    <property type="molecule type" value="Genomic_DNA"/>
</dbReference>
<keyword evidence="2 5" id="KW-0812">Transmembrane</keyword>
<gene>
    <name evidence="5" type="primary">yciB</name>
    <name evidence="6" type="ORF">CHU95_16805</name>
</gene>
<keyword evidence="1 5" id="KW-1003">Cell membrane</keyword>
<dbReference type="PANTHER" id="PTHR36917:SF1">
    <property type="entry name" value="INNER MEMBRANE-SPANNING PROTEIN YCIB"/>
    <property type="match status" value="1"/>
</dbReference>
<feature type="transmembrane region" description="Helical" evidence="5">
    <location>
        <begin position="24"/>
        <end position="47"/>
    </location>
</feature>
<evidence type="ECO:0000256" key="5">
    <source>
        <dbReference type="HAMAP-Rule" id="MF_00189"/>
    </source>
</evidence>
<feature type="transmembrane region" description="Helical" evidence="5">
    <location>
        <begin position="123"/>
        <end position="140"/>
    </location>
</feature>
<evidence type="ECO:0000256" key="1">
    <source>
        <dbReference type="ARBA" id="ARBA00022475"/>
    </source>
</evidence>
<evidence type="ECO:0000313" key="7">
    <source>
        <dbReference type="Proteomes" id="UP000216998"/>
    </source>
</evidence>
<dbReference type="PANTHER" id="PTHR36917">
    <property type="entry name" value="INTRACELLULAR SEPTATION PROTEIN A-RELATED"/>
    <property type="match status" value="1"/>
</dbReference>
<dbReference type="Pfam" id="PF04279">
    <property type="entry name" value="IspA"/>
    <property type="match status" value="1"/>
</dbReference>
<dbReference type="OrthoDB" id="9788219at2"/>
<evidence type="ECO:0000313" key="6">
    <source>
        <dbReference type="EMBL" id="OYQ32454.1"/>
    </source>
</evidence>